<name>A0ABM8E1U9_9MICO</name>
<accession>A0ABM8E1U9</accession>
<dbReference type="NCBIfam" id="TIGR02423">
    <property type="entry name" value="protocat_alph"/>
    <property type="match status" value="1"/>
</dbReference>
<dbReference type="Proteomes" id="UP001317779">
    <property type="component" value="Chromosome"/>
</dbReference>
<dbReference type="PANTHER" id="PTHR33711:SF9">
    <property type="entry name" value="PROTOCATECHUATE 3,4-DIOXYGENASE ALPHA CHAIN"/>
    <property type="match status" value="1"/>
</dbReference>
<keyword evidence="3" id="KW-0560">Oxidoreductase</keyword>
<reference evidence="5 6" key="1">
    <citation type="submission" date="2022-12" db="EMBL/GenBank/DDBJ databases">
        <title>Microbacterium terricola strain KV-448 chromosome, complete genome.</title>
        <authorList>
            <person name="Oshima T."/>
            <person name="Moriya T."/>
            <person name="Bessho Y."/>
        </authorList>
    </citation>
    <scope>NUCLEOTIDE SEQUENCE [LARGE SCALE GENOMIC DNA]</scope>
    <source>
        <strain evidence="5 6">KV-448</strain>
    </source>
</reference>
<evidence type="ECO:0000259" key="4">
    <source>
        <dbReference type="Pfam" id="PF00775"/>
    </source>
</evidence>
<evidence type="ECO:0000256" key="3">
    <source>
        <dbReference type="ARBA" id="ARBA00023002"/>
    </source>
</evidence>
<dbReference type="InterPro" id="IPR050770">
    <property type="entry name" value="Intradiol_RC_Dioxygenase"/>
</dbReference>
<protein>
    <submittedName>
        <fullName evidence="5">Protocatechuate 3,4-dioxygenase subunit alpha</fullName>
    </submittedName>
</protein>
<keyword evidence="6" id="KW-1185">Reference proteome</keyword>
<keyword evidence="2" id="KW-0223">Dioxygenase</keyword>
<dbReference type="InterPro" id="IPR000627">
    <property type="entry name" value="Intradiol_dOase_C"/>
</dbReference>
<proteinExistence type="inferred from homology"/>
<dbReference type="PANTHER" id="PTHR33711">
    <property type="entry name" value="DIOXYGENASE, PUTATIVE (AFU_ORTHOLOGUE AFUA_2G02910)-RELATED"/>
    <property type="match status" value="1"/>
</dbReference>
<dbReference type="InterPro" id="IPR012786">
    <property type="entry name" value="Protocat_dOase_a"/>
</dbReference>
<dbReference type="EMBL" id="AP027141">
    <property type="protein sequence ID" value="BDV31775.1"/>
    <property type="molecule type" value="Genomic_DNA"/>
</dbReference>
<dbReference type="RefSeq" id="WP_263797640.1">
    <property type="nucleotide sequence ID" value="NZ_AP027141.1"/>
</dbReference>
<evidence type="ECO:0000256" key="2">
    <source>
        <dbReference type="ARBA" id="ARBA00022964"/>
    </source>
</evidence>
<feature type="domain" description="Intradiol ring-cleavage dioxygenases" evidence="4">
    <location>
        <begin position="53"/>
        <end position="122"/>
    </location>
</feature>
<gene>
    <name evidence="5" type="primary">pcaG</name>
    <name evidence="5" type="ORF">Microterr_24350</name>
</gene>
<evidence type="ECO:0000313" key="6">
    <source>
        <dbReference type="Proteomes" id="UP001317779"/>
    </source>
</evidence>
<organism evidence="5 6">
    <name type="scientific">Microbacterium terricola</name>
    <dbReference type="NCBI Taxonomy" id="344163"/>
    <lineage>
        <taxon>Bacteria</taxon>
        <taxon>Bacillati</taxon>
        <taxon>Actinomycetota</taxon>
        <taxon>Actinomycetes</taxon>
        <taxon>Micrococcales</taxon>
        <taxon>Microbacteriaceae</taxon>
        <taxon>Microbacterium</taxon>
    </lineage>
</organism>
<dbReference type="Gene3D" id="2.60.130.10">
    <property type="entry name" value="Aromatic compound dioxygenase"/>
    <property type="match status" value="1"/>
</dbReference>
<dbReference type="SUPFAM" id="SSF49482">
    <property type="entry name" value="Aromatic compound dioxygenase"/>
    <property type="match status" value="1"/>
</dbReference>
<comment type="similarity">
    <text evidence="1">Belongs to the intradiol ring-cleavage dioxygenase family.</text>
</comment>
<sequence>MSETTDTRRAADARFPADSRLEPTAGQTIGPFFAFGLQYPKMHEVAFPHTPGAIVLGGTVFDGAGAPIPDACVEIWGADTDGTIPRARGSRRRDDHTFTGFGRAFTNDEGHFEFWTRNPGPIDGTAPFFAAIVFARGLPNKLHTRIYLPEDEERLAADALLSALAPDERATLVATRTPDGHLRHDIHLQGEKETVFLAY</sequence>
<evidence type="ECO:0000313" key="5">
    <source>
        <dbReference type="EMBL" id="BDV31775.1"/>
    </source>
</evidence>
<evidence type="ECO:0000256" key="1">
    <source>
        <dbReference type="ARBA" id="ARBA00007825"/>
    </source>
</evidence>
<dbReference type="Pfam" id="PF00775">
    <property type="entry name" value="Dioxygenase_C"/>
    <property type="match status" value="1"/>
</dbReference>
<dbReference type="InterPro" id="IPR015889">
    <property type="entry name" value="Intradiol_dOase_core"/>
</dbReference>